<evidence type="ECO:0000313" key="8">
    <source>
        <dbReference type="EMBL" id="CAF4153577.1"/>
    </source>
</evidence>
<comment type="subcellular location">
    <subcellularLocation>
        <location evidence="5">Cell membrane</location>
        <topology evidence="5">Multi-pass membrane protein</topology>
    </subcellularLocation>
    <subcellularLocation>
        <location evidence="1">Membrane</location>
        <topology evidence="1">Multi-pass membrane protein</topology>
    </subcellularLocation>
</comment>
<dbReference type="PANTHER" id="PTHR10037">
    <property type="entry name" value="VOLTAGE-GATED CATION CHANNEL CALCIUM AND SODIUM"/>
    <property type="match status" value="1"/>
</dbReference>
<feature type="region of interest" description="Disordered" evidence="6">
    <location>
        <begin position="1"/>
        <end position="20"/>
    </location>
</feature>
<comment type="caution">
    <text evidence="5">Lacks conserved residue(s) required for the propagation of feature annotation.</text>
</comment>
<evidence type="ECO:0000256" key="4">
    <source>
        <dbReference type="ARBA" id="ARBA00023136"/>
    </source>
</evidence>
<feature type="domain" description="Ion transport" evidence="7">
    <location>
        <begin position="21"/>
        <end position="66"/>
    </location>
</feature>
<reference evidence="8" key="1">
    <citation type="submission" date="2021-02" db="EMBL/GenBank/DDBJ databases">
        <authorList>
            <person name="Nowell W R."/>
        </authorList>
    </citation>
    <scope>NUCLEOTIDE SEQUENCE</scope>
</reference>
<comment type="function">
    <text evidence="5">Mediates the voltage-dependent sodium ion permeability of excitable membranes. Assuming opened or closed conformations in response to the voltage difference across the membrane, the protein forms a sodium-selective channel through which Na(+) ions may pass in accordance with their electrochemical gradient.</text>
</comment>
<feature type="transmembrane region" description="Helical" evidence="5">
    <location>
        <begin position="30"/>
        <end position="55"/>
    </location>
</feature>
<keyword evidence="2 5" id="KW-0812">Transmembrane</keyword>
<dbReference type="InterPro" id="IPR005821">
    <property type="entry name" value="Ion_trans_dom"/>
</dbReference>
<keyword evidence="5" id="KW-0739">Sodium transport</keyword>
<dbReference type="PRINTS" id="PR00170">
    <property type="entry name" value="NACHANNEL"/>
</dbReference>
<keyword evidence="5" id="KW-0406">Ion transport</keyword>
<proteinExistence type="inferred from homology"/>
<dbReference type="PANTHER" id="PTHR10037:SF288">
    <property type="entry name" value="SODIUM CHANNEL PROTEIN PARA"/>
    <property type="match status" value="1"/>
</dbReference>
<evidence type="ECO:0000256" key="6">
    <source>
        <dbReference type="SAM" id="MobiDB-lite"/>
    </source>
</evidence>
<dbReference type="Pfam" id="PF00520">
    <property type="entry name" value="Ion_trans"/>
    <property type="match status" value="1"/>
</dbReference>
<dbReference type="GO" id="GO:0001518">
    <property type="term" value="C:voltage-gated sodium channel complex"/>
    <property type="evidence" value="ECO:0007669"/>
    <property type="project" value="UniProtKB-UniRule"/>
</dbReference>
<keyword evidence="5" id="KW-0407">Ion channel</keyword>
<name>A0A819Y6H4_9BILA</name>
<protein>
    <recommendedName>
        <fullName evidence="5">Sodium channel protein</fullName>
    </recommendedName>
</protein>
<sequence>GVFQALTNDQQPDCDPTIKSPSNNGDCGNFAIATPFLVTFVIITSLVVINMYIAVILENFSQAQEDVEQGLTDDDYDMYYEKWQVFDPSGLQFIRYDQLSDFVDGLEAPLRVSKPNKLLFVVMNLPICENDRMHCVDILDALTKNFLGKPDLLGENSLGGEPPIDIKKDRPKDYHPVTTTLQRQREIYLSRLGLNGFRTNLQRSRNQQLLLEKSTISQTD</sequence>
<dbReference type="GO" id="GO:0019228">
    <property type="term" value="P:neuronal action potential"/>
    <property type="evidence" value="ECO:0007669"/>
    <property type="project" value="TreeGrafter"/>
</dbReference>
<dbReference type="Proteomes" id="UP000663881">
    <property type="component" value="Unassembled WGS sequence"/>
</dbReference>
<feature type="compositionally biased region" description="Polar residues" evidence="6">
    <location>
        <begin position="1"/>
        <end position="11"/>
    </location>
</feature>
<keyword evidence="5" id="KW-0894">Sodium channel</keyword>
<keyword evidence="5" id="KW-0851">Voltage-gated channel</keyword>
<accession>A0A819Y6H4</accession>
<evidence type="ECO:0000256" key="1">
    <source>
        <dbReference type="ARBA" id="ARBA00004141"/>
    </source>
</evidence>
<dbReference type="EMBL" id="CAJOAY010006908">
    <property type="protein sequence ID" value="CAF4153577.1"/>
    <property type="molecule type" value="Genomic_DNA"/>
</dbReference>
<evidence type="ECO:0000256" key="5">
    <source>
        <dbReference type="RuleBase" id="RU361132"/>
    </source>
</evidence>
<dbReference type="InterPro" id="IPR001696">
    <property type="entry name" value="Na_channel_asu"/>
</dbReference>
<evidence type="ECO:0000259" key="7">
    <source>
        <dbReference type="Pfam" id="PF00520"/>
    </source>
</evidence>
<comment type="similarity">
    <text evidence="5">Belongs to the sodium channel (TC 1.A.1.10) family.</text>
</comment>
<comment type="caution">
    <text evidence="8">The sequence shown here is derived from an EMBL/GenBank/DDBJ whole genome shotgun (WGS) entry which is preliminary data.</text>
</comment>
<evidence type="ECO:0000256" key="2">
    <source>
        <dbReference type="ARBA" id="ARBA00022692"/>
    </source>
</evidence>
<dbReference type="Gene3D" id="1.10.287.70">
    <property type="match status" value="1"/>
</dbReference>
<feature type="non-terminal residue" evidence="8">
    <location>
        <position position="220"/>
    </location>
</feature>
<dbReference type="InterPro" id="IPR043203">
    <property type="entry name" value="VGCC_Ca_Na"/>
</dbReference>
<keyword evidence="3 5" id="KW-1133">Transmembrane helix</keyword>
<evidence type="ECO:0000256" key="3">
    <source>
        <dbReference type="ARBA" id="ARBA00022989"/>
    </source>
</evidence>
<dbReference type="AlphaFoldDB" id="A0A819Y6H4"/>
<keyword evidence="5" id="KW-0915">Sodium</keyword>
<dbReference type="GO" id="GO:0086010">
    <property type="term" value="P:membrane depolarization during action potential"/>
    <property type="evidence" value="ECO:0007669"/>
    <property type="project" value="TreeGrafter"/>
</dbReference>
<gene>
    <name evidence="8" type="ORF">OKA104_LOCUS38390</name>
</gene>
<dbReference type="GO" id="GO:0005248">
    <property type="term" value="F:voltage-gated sodium channel activity"/>
    <property type="evidence" value="ECO:0007669"/>
    <property type="project" value="InterPro"/>
</dbReference>
<keyword evidence="4 5" id="KW-0472">Membrane</keyword>
<dbReference type="Gene3D" id="1.10.238.10">
    <property type="entry name" value="EF-hand"/>
    <property type="match status" value="1"/>
</dbReference>
<evidence type="ECO:0000313" key="9">
    <source>
        <dbReference type="Proteomes" id="UP000663881"/>
    </source>
</evidence>
<organism evidence="8 9">
    <name type="scientific">Adineta steineri</name>
    <dbReference type="NCBI Taxonomy" id="433720"/>
    <lineage>
        <taxon>Eukaryota</taxon>
        <taxon>Metazoa</taxon>
        <taxon>Spiralia</taxon>
        <taxon>Gnathifera</taxon>
        <taxon>Rotifera</taxon>
        <taxon>Eurotatoria</taxon>
        <taxon>Bdelloidea</taxon>
        <taxon>Adinetida</taxon>
        <taxon>Adinetidae</taxon>
        <taxon>Adineta</taxon>
    </lineage>
</organism>
<keyword evidence="5" id="KW-0813">Transport</keyword>